<gene>
    <name evidence="3" type="ORF">ACFFRI_21230</name>
</gene>
<comment type="caution">
    <text evidence="3">The sequence shown here is derived from an EMBL/GenBank/DDBJ whole genome shotgun (WGS) entry which is preliminary data.</text>
</comment>
<sequence>MSRDISTATYGTNAVDWEERVDFERLRTERLSRLKAELEKSEVGAVLAFDFSNIRYMSATHIGTWAMDKMIRFALLTRNSDPIVWDFGSAARHHQLRNPWLGTTTAEMDADPHAPHHGAVRPRKESGARAGISTLRGAFNPDAGVAEEVARKIKRELEEFGLADQPIGVDVIELPILFALQAVGLKVVDGQQIFLNARRIKTNDEISLLTTAASMVDAAYDQLYEFLRPGVRENETVGLVSKVLYDLGSEYVEGVNAISGERCSPHPHVYSDRIIRPGDPAFFDILHSYMGYRTCYYRTFAVGSASNAQRDAYTRAREYMDRAIAVVKPGATTADVVSVWPTAQEFGFPDEEAAFALQYGHGVGLSIWEKPIFSRLVSLDHPEVLEEGMFFALETYWPSADGIGAARIEEEVVVTATGCEVVTKFPAEELLIAGQRFYTTSGPLPTLRSAQSHLNTEAGRQAPPARPAQTTAVSAPGSSGATT</sequence>
<dbReference type="SUPFAM" id="SSF55920">
    <property type="entry name" value="Creatinase/aminopeptidase"/>
    <property type="match status" value="1"/>
</dbReference>
<dbReference type="EMBL" id="JBHMDG010000034">
    <property type="protein sequence ID" value="MFB9315580.1"/>
    <property type="molecule type" value="Genomic_DNA"/>
</dbReference>
<evidence type="ECO:0000313" key="4">
    <source>
        <dbReference type="Proteomes" id="UP001589750"/>
    </source>
</evidence>
<accession>A0ABV5KFR0</accession>
<feature type="region of interest" description="Disordered" evidence="1">
    <location>
        <begin position="456"/>
        <end position="483"/>
    </location>
</feature>
<evidence type="ECO:0000313" key="3">
    <source>
        <dbReference type="EMBL" id="MFB9315580.1"/>
    </source>
</evidence>
<dbReference type="Gene3D" id="3.90.230.10">
    <property type="entry name" value="Creatinase/methionine aminopeptidase superfamily"/>
    <property type="match status" value="1"/>
</dbReference>
<dbReference type="InterPro" id="IPR050659">
    <property type="entry name" value="Peptidase_M24B"/>
</dbReference>
<dbReference type="PANTHER" id="PTHR46112">
    <property type="entry name" value="AMINOPEPTIDASE"/>
    <property type="match status" value="1"/>
</dbReference>
<dbReference type="Gene3D" id="3.40.350.10">
    <property type="entry name" value="Creatinase/prolidase N-terminal domain"/>
    <property type="match status" value="1"/>
</dbReference>
<feature type="domain" description="Peptidase M24" evidence="2">
    <location>
        <begin position="209"/>
        <end position="416"/>
    </location>
</feature>
<dbReference type="InterPro" id="IPR029149">
    <property type="entry name" value="Creatin/AminoP/Spt16_N"/>
</dbReference>
<dbReference type="InterPro" id="IPR036005">
    <property type="entry name" value="Creatinase/aminopeptidase-like"/>
</dbReference>
<dbReference type="Pfam" id="PF00557">
    <property type="entry name" value="Peptidase_M24"/>
    <property type="match status" value="1"/>
</dbReference>
<dbReference type="CDD" id="cd01066">
    <property type="entry name" value="APP_MetAP"/>
    <property type="match status" value="1"/>
</dbReference>
<keyword evidence="4" id="KW-1185">Reference proteome</keyword>
<reference evidence="3 4" key="1">
    <citation type="submission" date="2024-09" db="EMBL/GenBank/DDBJ databases">
        <authorList>
            <person name="Sun Q."/>
            <person name="Mori K."/>
        </authorList>
    </citation>
    <scope>NUCLEOTIDE SEQUENCE [LARGE SCALE GENOMIC DNA]</scope>
    <source>
        <strain evidence="3 4">JCM 9626</strain>
    </source>
</reference>
<organism evidence="3 4">
    <name type="scientific">Nocardioides plantarum</name>
    <dbReference type="NCBI Taxonomy" id="29299"/>
    <lineage>
        <taxon>Bacteria</taxon>
        <taxon>Bacillati</taxon>
        <taxon>Actinomycetota</taxon>
        <taxon>Actinomycetes</taxon>
        <taxon>Propionibacteriales</taxon>
        <taxon>Nocardioidaceae</taxon>
        <taxon>Nocardioides</taxon>
    </lineage>
</organism>
<dbReference type="Proteomes" id="UP001589750">
    <property type="component" value="Unassembled WGS sequence"/>
</dbReference>
<evidence type="ECO:0000256" key="1">
    <source>
        <dbReference type="SAM" id="MobiDB-lite"/>
    </source>
</evidence>
<name>A0ABV5KFR0_9ACTN</name>
<dbReference type="RefSeq" id="WP_211350809.1">
    <property type="nucleotide sequence ID" value="NZ_JBHMDG010000034.1"/>
</dbReference>
<evidence type="ECO:0000259" key="2">
    <source>
        <dbReference type="Pfam" id="PF00557"/>
    </source>
</evidence>
<proteinExistence type="predicted"/>
<feature type="compositionally biased region" description="Low complexity" evidence="1">
    <location>
        <begin position="460"/>
        <end position="472"/>
    </location>
</feature>
<protein>
    <submittedName>
        <fullName evidence="3">M24 family metallopeptidase</fullName>
    </submittedName>
</protein>
<dbReference type="InterPro" id="IPR000994">
    <property type="entry name" value="Pept_M24"/>
</dbReference>
<dbReference type="PANTHER" id="PTHR46112:SF2">
    <property type="entry name" value="XAA-PRO AMINOPEPTIDASE P-RELATED"/>
    <property type="match status" value="1"/>
</dbReference>